<keyword evidence="1" id="KW-0812">Transmembrane</keyword>
<gene>
    <name evidence="2" type="ORF">MtrunA17_Chr4g0070251</name>
</gene>
<feature type="transmembrane region" description="Helical" evidence="1">
    <location>
        <begin position="43"/>
        <end position="65"/>
    </location>
</feature>
<comment type="caution">
    <text evidence="2">The sequence shown here is derived from an EMBL/GenBank/DDBJ whole genome shotgun (WGS) entry which is preliminary data.</text>
</comment>
<evidence type="ECO:0000313" key="3">
    <source>
        <dbReference type="Proteomes" id="UP000265566"/>
    </source>
</evidence>
<dbReference type="AlphaFoldDB" id="A0A396INR4"/>
<keyword evidence="1" id="KW-0472">Membrane</keyword>
<evidence type="ECO:0000256" key="1">
    <source>
        <dbReference type="SAM" id="Phobius"/>
    </source>
</evidence>
<keyword evidence="1" id="KW-1133">Transmembrane helix</keyword>
<reference evidence="3" key="1">
    <citation type="journal article" date="2018" name="Nat. Plants">
        <title>Whole-genome landscape of Medicago truncatula symbiotic genes.</title>
        <authorList>
            <person name="Pecrix Y."/>
            <person name="Staton S.E."/>
            <person name="Sallet E."/>
            <person name="Lelandais-Briere C."/>
            <person name="Moreau S."/>
            <person name="Carrere S."/>
            <person name="Blein T."/>
            <person name="Jardinaud M.F."/>
            <person name="Latrasse D."/>
            <person name="Zouine M."/>
            <person name="Zahm M."/>
            <person name="Kreplak J."/>
            <person name="Mayjonade B."/>
            <person name="Satge C."/>
            <person name="Perez M."/>
            <person name="Cauet S."/>
            <person name="Marande W."/>
            <person name="Chantry-Darmon C."/>
            <person name="Lopez-Roques C."/>
            <person name="Bouchez O."/>
            <person name="Berard A."/>
            <person name="Debelle F."/>
            <person name="Munos S."/>
            <person name="Bendahmane A."/>
            <person name="Berges H."/>
            <person name="Niebel A."/>
            <person name="Buitink J."/>
            <person name="Frugier F."/>
            <person name="Benhamed M."/>
            <person name="Crespi M."/>
            <person name="Gouzy J."/>
            <person name="Gamas P."/>
        </authorList>
    </citation>
    <scope>NUCLEOTIDE SEQUENCE [LARGE SCALE GENOMIC DNA]</scope>
    <source>
        <strain evidence="3">cv. Jemalong A17</strain>
    </source>
</reference>
<name>A0A396INR4_MEDTR</name>
<organism evidence="2 3">
    <name type="scientific">Medicago truncatula</name>
    <name type="common">Barrel medic</name>
    <name type="synonym">Medicago tribuloides</name>
    <dbReference type="NCBI Taxonomy" id="3880"/>
    <lineage>
        <taxon>Eukaryota</taxon>
        <taxon>Viridiplantae</taxon>
        <taxon>Streptophyta</taxon>
        <taxon>Embryophyta</taxon>
        <taxon>Tracheophyta</taxon>
        <taxon>Spermatophyta</taxon>
        <taxon>Magnoliopsida</taxon>
        <taxon>eudicotyledons</taxon>
        <taxon>Gunneridae</taxon>
        <taxon>Pentapetalae</taxon>
        <taxon>rosids</taxon>
        <taxon>fabids</taxon>
        <taxon>Fabales</taxon>
        <taxon>Fabaceae</taxon>
        <taxon>Papilionoideae</taxon>
        <taxon>50 kb inversion clade</taxon>
        <taxon>NPAAA clade</taxon>
        <taxon>Hologalegina</taxon>
        <taxon>IRL clade</taxon>
        <taxon>Trifolieae</taxon>
        <taxon>Medicago</taxon>
    </lineage>
</organism>
<accession>A0A396INR4</accession>
<dbReference type="Proteomes" id="UP000265566">
    <property type="component" value="Chromosome 4"/>
</dbReference>
<sequence length="82" mass="9444">MRSFSFAKEDTQAIWSKVVFPLAIRVLLPCIVGRVRKKITSLIISYVIHLLRFTFCVTFAMYMSFLAKITHQHFTEEAASST</sequence>
<proteinExistence type="predicted"/>
<evidence type="ECO:0008006" key="4">
    <source>
        <dbReference type="Google" id="ProtNLM"/>
    </source>
</evidence>
<feature type="transmembrane region" description="Helical" evidence="1">
    <location>
        <begin position="12"/>
        <end position="31"/>
    </location>
</feature>
<evidence type="ECO:0000313" key="2">
    <source>
        <dbReference type="EMBL" id="RHN64547.1"/>
    </source>
</evidence>
<protein>
    <recommendedName>
        <fullName evidence="4">Transmembrane protein</fullName>
    </recommendedName>
</protein>
<dbReference type="Gramene" id="rna27372">
    <property type="protein sequence ID" value="RHN64547.1"/>
    <property type="gene ID" value="gene27372"/>
</dbReference>
<dbReference type="EMBL" id="PSQE01000004">
    <property type="protein sequence ID" value="RHN64547.1"/>
    <property type="molecule type" value="Genomic_DNA"/>
</dbReference>